<reference evidence="1" key="1">
    <citation type="journal article" date="2020" name="New Phytol.">
        <title>Comparative genomics reveals dynamic genome evolution in host specialist ectomycorrhizal fungi.</title>
        <authorList>
            <person name="Lofgren L.A."/>
            <person name="Nguyen N.H."/>
            <person name="Vilgalys R."/>
            <person name="Ruytinx J."/>
            <person name="Liao H.L."/>
            <person name="Branco S."/>
            <person name="Kuo A."/>
            <person name="LaButti K."/>
            <person name="Lipzen A."/>
            <person name="Andreopoulos W."/>
            <person name="Pangilinan J."/>
            <person name="Riley R."/>
            <person name="Hundley H."/>
            <person name="Na H."/>
            <person name="Barry K."/>
            <person name="Grigoriev I.V."/>
            <person name="Stajich J.E."/>
            <person name="Kennedy P.G."/>
        </authorList>
    </citation>
    <scope>NUCLEOTIDE SEQUENCE</scope>
    <source>
        <strain evidence="1">FC423</strain>
    </source>
</reference>
<dbReference type="RefSeq" id="XP_041285055.1">
    <property type="nucleotide sequence ID" value="XM_041442645.1"/>
</dbReference>
<organism evidence="1 2">
    <name type="scientific">Suillus discolor</name>
    <dbReference type="NCBI Taxonomy" id="1912936"/>
    <lineage>
        <taxon>Eukaryota</taxon>
        <taxon>Fungi</taxon>
        <taxon>Dikarya</taxon>
        <taxon>Basidiomycota</taxon>
        <taxon>Agaricomycotina</taxon>
        <taxon>Agaricomycetes</taxon>
        <taxon>Agaricomycetidae</taxon>
        <taxon>Boletales</taxon>
        <taxon>Suillineae</taxon>
        <taxon>Suillaceae</taxon>
        <taxon>Suillus</taxon>
    </lineage>
</organism>
<name>A0A9P7JLL3_9AGAM</name>
<protein>
    <submittedName>
        <fullName evidence="1">Uncharacterized protein</fullName>
    </submittedName>
</protein>
<comment type="caution">
    <text evidence="1">The sequence shown here is derived from an EMBL/GenBank/DDBJ whole genome shotgun (WGS) entry which is preliminary data.</text>
</comment>
<dbReference type="GeneID" id="64704904"/>
<dbReference type="Proteomes" id="UP000823399">
    <property type="component" value="Unassembled WGS sequence"/>
</dbReference>
<dbReference type="OrthoDB" id="3269403at2759"/>
<accession>A0A9P7JLL3</accession>
<dbReference type="AlphaFoldDB" id="A0A9P7JLL3"/>
<proteinExistence type="predicted"/>
<sequence>MFQGNCFREILQDRYKQLHMVWTGVQPNVTEKGVLETSAEVEVRLIVKKDEILKVTRQMTSPKFLNHLVKQKTNDKEEDFLAWQWLQKLVKTLGECSMSSEESNLENDIETVLCIKNMIWRCAIGRELDIVDHQRLVDDDISAPQGLKSMKEYAQLEIQRLPGYWCSGWVWQGQVPGVL</sequence>
<evidence type="ECO:0000313" key="2">
    <source>
        <dbReference type="Proteomes" id="UP000823399"/>
    </source>
</evidence>
<gene>
    <name evidence="1" type="ORF">F5147DRAFT_781473</name>
</gene>
<evidence type="ECO:0000313" key="1">
    <source>
        <dbReference type="EMBL" id="KAG2086964.1"/>
    </source>
</evidence>
<dbReference type="EMBL" id="JABBWM010000138">
    <property type="protein sequence ID" value="KAG2086964.1"/>
    <property type="molecule type" value="Genomic_DNA"/>
</dbReference>
<keyword evidence="2" id="KW-1185">Reference proteome</keyword>